<dbReference type="OrthoDB" id="5428863at2759"/>
<keyword evidence="3" id="KW-1185">Reference proteome</keyword>
<dbReference type="AlphaFoldDB" id="A0A2V1DPK2"/>
<sequence>MNVLSALKETVVSLVKPSKSPEKKFPSKILRNVPGECTYCRKILYVIEMPLSDVRDHSTFRIGFIDDVMSSGCKQHTTFLRNYSEELALDEDGGELLMSRYYWTHGFTFYTERGSPHPGGQYTIGTPEMDLLGGIGLGVELDESWIDEETVLGWYERCVEEHGEKCNSPRYLEILPRAEPHYFIDVVENCLVRAPVGASYAALSYVWGQTEMLKATKSNVSRLQEPGALAEAGSLQSLPRTVRHAIYLTRKLKALRYLWVDALCIVQDDEDMFKTHLPQMGSIYGRASIVITGMDGTDANYGLRGLESAPDANPRQLHRDPIAFGGKSFVTRHQMGKYRTTESLSAQSYHSRGWTFQEHFFSRRSICFENDSVWFQCCCKLRYEDHKVPESRHDERDWILDVGYPSNTVMMRVIDNFNVRHLSFPQDCLPAFSGVTACYTKVYTGGFICGLPEMFLDAMLLWQPKGDLTRRVAVTSSTKPVDQTTDICLPSWSWVGWQGSLDCSGWESANNFVASCSGWIGQTRCEIRAGTDWHASKDPNGVNRRHVDASWLHWCAKYKNPGMKLPDGWTKRLNVKKDDPANSDPPEGYGKYIYEFKKSKNPTFWYPLPLGNPNGTPKVDADLPYLFGGVDTVHVYTLGGVSIVERYDSQHPCISLGNESGEWIGMLRLHSLDYFERKGIDPARERVPVQLISISTGFIPNDVEYSYEYVDEYRLKERPVEGTNYEFANVLWISWDGSVARREALGRVELKRWVALEPEHLEIVLG</sequence>
<accession>A0A2V1DPK2</accession>
<evidence type="ECO:0000313" key="2">
    <source>
        <dbReference type="EMBL" id="PVI00163.1"/>
    </source>
</evidence>
<name>A0A2V1DPK2_9PLEO</name>
<dbReference type="STRING" id="97972.A0A2V1DPK2"/>
<evidence type="ECO:0000313" key="3">
    <source>
        <dbReference type="Proteomes" id="UP000244855"/>
    </source>
</evidence>
<dbReference type="InterPro" id="IPR010730">
    <property type="entry name" value="HET"/>
</dbReference>
<dbReference type="PANTHER" id="PTHR33112:SF12">
    <property type="entry name" value="HETEROKARYON INCOMPATIBILITY DOMAIN-CONTAINING PROTEIN"/>
    <property type="match status" value="1"/>
</dbReference>
<dbReference type="Proteomes" id="UP000244855">
    <property type="component" value="Unassembled WGS sequence"/>
</dbReference>
<organism evidence="2 3">
    <name type="scientific">Periconia macrospinosa</name>
    <dbReference type="NCBI Taxonomy" id="97972"/>
    <lineage>
        <taxon>Eukaryota</taxon>
        <taxon>Fungi</taxon>
        <taxon>Dikarya</taxon>
        <taxon>Ascomycota</taxon>
        <taxon>Pezizomycotina</taxon>
        <taxon>Dothideomycetes</taxon>
        <taxon>Pleosporomycetidae</taxon>
        <taxon>Pleosporales</taxon>
        <taxon>Massarineae</taxon>
        <taxon>Periconiaceae</taxon>
        <taxon>Periconia</taxon>
    </lineage>
</organism>
<feature type="domain" description="Heterokaryon incompatibility" evidence="1">
    <location>
        <begin position="200"/>
        <end position="358"/>
    </location>
</feature>
<protein>
    <submittedName>
        <fullName evidence="2">Heterokaryon incompatibility protein</fullName>
    </submittedName>
</protein>
<evidence type="ECO:0000259" key="1">
    <source>
        <dbReference type="Pfam" id="PF06985"/>
    </source>
</evidence>
<gene>
    <name evidence="2" type="ORF">DM02DRAFT_402339</name>
</gene>
<reference evidence="2 3" key="1">
    <citation type="journal article" date="2018" name="Sci. Rep.">
        <title>Comparative genomics provides insights into the lifestyle and reveals functional heterogeneity of dark septate endophytic fungi.</title>
        <authorList>
            <person name="Knapp D.G."/>
            <person name="Nemeth J.B."/>
            <person name="Barry K."/>
            <person name="Hainaut M."/>
            <person name="Henrissat B."/>
            <person name="Johnson J."/>
            <person name="Kuo A."/>
            <person name="Lim J.H.P."/>
            <person name="Lipzen A."/>
            <person name="Nolan M."/>
            <person name="Ohm R.A."/>
            <person name="Tamas L."/>
            <person name="Grigoriev I.V."/>
            <person name="Spatafora J.W."/>
            <person name="Nagy L.G."/>
            <person name="Kovacs G.M."/>
        </authorList>
    </citation>
    <scope>NUCLEOTIDE SEQUENCE [LARGE SCALE GENOMIC DNA]</scope>
    <source>
        <strain evidence="2 3">DSE2036</strain>
    </source>
</reference>
<proteinExistence type="predicted"/>
<dbReference type="Pfam" id="PF06985">
    <property type="entry name" value="HET"/>
    <property type="match status" value="1"/>
</dbReference>
<dbReference type="EMBL" id="KZ805378">
    <property type="protein sequence ID" value="PVI00163.1"/>
    <property type="molecule type" value="Genomic_DNA"/>
</dbReference>
<dbReference type="PANTHER" id="PTHR33112">
    <property type="entry name" value="DOMAIN PROTEIN, PUTATIVE-RELATED"/>
    <property type="match status" value="1"/>
</dbReference>